<evidence type="ECO:0000259" key="8">
    <source>
        <dbReference type="Pfam" id="PF20684"/>
    </source>
</evidence>
<keyword evidence="10" id="KW-1185">Reference proteome</keyword>
<dbReference type="Pfam" id="PF20684">
    <property type="entry name" value="Fung_rhodopsin"/>
    <property type="match status" value="1"/>
</dbReference>
<proteinExistence type="inferred from homology"/>
<accession>A0AAV9U9Y5</accession>
<evidence type="ECO:0000256" key="6">
    <source>
        <dbReference type="SAM" id="MobiDB-lite"/>
    </source>
</evidence>
<evidence type="ECO:0000256" key="4">
    <source>
        <dbReference type="ARBA" id="ARBA00023136"/>
    </source>
</evidence>
<dbReference type="GO" id="GO:0016020">
    <property type="term" value="C:membrane"/>
    <property type="evidence" value="ECO:0007669"/>
    <property type="project" value="UniProtKB-SubCell"/>
</dbReference>
<feature type="transmembrane region" description="Helical" evidence="7">
    <location>
        <begin position="103"/>
        <end position="127"/>
    </location>
</feature>
<feature type="region of interest" description="Disordered" evidence="6">
    <location>
        <begin position="289"/>
        <end position="332"/>
    </location>
</feature>
<feature type="transmembrane region" description="Helical" evidence="7">
    <location>
        <begin position="147"/>
        <end position="169"/>
    </location>
</feature>
<dbReference type="AlphaFoldDB" id="A0AAV9U9Y5"/>
<feature type="compositionally biased region" description="Basic and acidic residues" evidence="6">
    <location>
        <begin position="307"/>
        <end position="323"/>
    </location>
</feature>
<dbReference type="PANTHER" id="PTHR33048">
    <property type="entry name" value="PTH11-LIKE INTEGRAL MEMBRANE PROTEIN (AFU_ORTHOLOGUE AFUA_5G11245)"/>
    <property type="match status" value="1"/>
</dbReference>
<feature type="domain" description="Rhodopsin" evidence="8">
    <location>
        <begin position="26"/>
        <end position="212"/>
    </location>
</feature>
<dbReference type="Proteomes" id="UP001375240">
    <property type="component" value="Unassembled WGS sequence"/>
</dbReference>
<organism evidence="9 10">
    <name type="scientific">Orbilia brochopaga</name>
    <dbReference type="NCBI Taxonomy" id="3140254"/>
    <lineage>
        <taxon>Eukaryota</taxon>
        <taxon>Fungi</taxon>
        <taxon>Dikarya</taxon>
        <taxon>Ascomycota</taxon>
        <taxon>Pezizomycotina</taxon>
        <taxon>Orbiliomycetes</taxon>
        <taxon>Orbiliales</taxon>
        <taxon>Orbiliaceae</taxon>
        <taxon>Orbilia</taxon>
    </lineage>
</organism>
<dbReference type="InterPro" id="IPR049326">
    <property type="entry name" value="Rhodopsin_dom_fungi"/>
</dbReference>
<dbReference type="InterPro" id="IPR052337">
    <property type="entry name" value="SAT4-like"/>
</dbReference>
<sequence length="332" mass="37249">MWHLGIHLRDINPLFLNPPMDQNYKMTIWFNVCNACILPFVKASILLLLLKVGGVIDNVRKFIYCVFVLNAVACAITAMFLLFECPVLAGRKWQDRTFGNLRCAGLVIIGRICTFQVSINMFTDLLVFPIPCYLTWRLQKTSFRNRLIVVFLFSLSLGVTGISAAKIYYTYQGRLFVAAPDDWTWKITFTMNHWENCVAIVVACVPSLRILILSWLGKDDSTHPGSGGNPIRIGGVNGISQTQGSVRENFLARLRPPPKKRGLYDTTLGEQTIDLERGVVKTPYNEAITEEDPDMGSCSSQTAMNHYARDERVSTVSEDKSVDKPGTSENPV</sequence>
<protein>
    <recommendedName>
        <fullName evidence="8">Rhodopsin domain-containing protein</fullName>
    </recommendedName>
</protein>
<keyword evidence="4 7" id="KW-0472">Membrane</keyword>
<feature type="transmembrane region" description="Helical" evidence="7">
    <location>
        <begin position="28"/>
        <end position="50"/>
    </location>
</feature>
<reference evidence="9 10" key="1">
    <citation type="submission" date="2019-10" db="EMBL/GenBank/DDBJ databases">
        <authorList>
            <person name="Palmer J.M."/>
        </authorList>
    </citation>
    <scope>NUCLEOTIDE SEQUENCE [LARGE SCALE GENOMIC DNA]</scope>
    <source>
        <strain evidence="9 10">TWF696</strain>
    </source>
</reference>
<comment type="similarity">
    <text evidence="5">Belongs to the SAT4 family.</text>
</comment>
<dbReference type="PANTHER" id="PTHR33048:SF158">
    <property type="entry name" value="MEMBRANE PROTEIN PTH11-LIKE, PUTATIVE-RELATED"/>
    <property type="match status" value="1"/>
</dbReference>
<evidence type="ECO:0000313" key="10">
    <source>
        <dbReference type="Proteomes" id="UP001375240"/>
    </source>
</evidence>
<gene>
    <name evidence="9" type="ORF">TWF696_001580</name>
</gene>
<keyword evidence="2 7" id="KW-0812">Transmembrane</keyword>
<comment type="caution">
    <text evidence="9">The sequence shown here is derived from an EMBL/GenBank/DDBJ whole genome shotgun (WGS) entry which is preliminary data.</text>
</comment>
<evidence type="ECO:0000256" key="5">
    <source>
        <dbReference type="ARBA" id="ARBA00038359"/>
    </source>
</evidence>
<evidence type="ECO:0000313" key="9">
    <source>
        <dbReference type="EMBL" id="KAK6338109.1"/>
    </source>
</evidence>
<dbReference type="EMBL" id="JAVHNQ010000010">
    <property type="protein sequence ID" value="KAK6338109.1"/>
    <property type="molecule type" value="Genomic_DNA"/>
</dbReference>
<evidence type="ECO:0000256" key="2">
    <source>
        <dbReference type="ARBA" id="ARBA00022692"/>
    </source>
</evidence>
<evidence type="ECO:0000256" key="1">
    <source>
        <dbReference type="ARBA" id="ARBA00004141"/>
    </source>
</evidence>
<comment type="subcellular location">
    <subcellularLocation>
        <location evidence="1">Membrane</location>
        <topology evidence="1">Multi-pass membrane protein</topology>
    </subcellularLocation>
</comment>
<evidence type="ECO:0000256" key="3">
    <source>
        <dbReference type="ARBA" id="ARBA00022989"/>
    </source>
</evidence>
<evidence type="ECO:0000256" key="7">
    <source>
        <dbReference type="SAM" id="Phobius"/>
    </source>
</evidence>
<name>A0AAV9U9Y5_9PEZI</name>
<feature type="transmembrane region" description="Helical" evidence="7">
    <location>
        <begin position="62"/>
        <end position="83"/>
    </location>
</feature>
<keyword evidence="3 7" id="KW-1133">Transmembrane helix</keyword>